<dbReference type="STRING" id="1860102.ACCAA_990007"/>
<dbReference type="EMBL" id="FLQX01000181">
    <property type="protein sequence ID" value="SBT10317.1"/>
    <property type="molecule type" value="Genomic_DNA"/>
</dbReference>
<keyword evidence="2" id="KW-1185">Reference proteome</keyword>
<proteinExistence type="predicted"/>
<evidence type="ECO:0000313" key="1">
    <source>
        <dbReference type="EMBL" id="SBT10317.1"/>
    </source>
</evidence>
<accession>A0A1A8Y036</accession>
<dbReference type="AlphaFoldDB" id="A0A1A8Y036"/>
<evidence type="ECO:0000313" key="2">
    <source>
        <dbReference type="Proteomes" id="UP000199169"/>
    </source>
</evidence>
<sequence>MSLCAGLCRAVWKAAHGRINASRRNGASFSAGTSFVKVDFTPKCSANVFLDGEETSATVFRVGAASSKGKSRFPGTTAGGSVGNVGACAANPCTQTGDSQVAMAAASS</sequence>
<name>A0A1A8Y036_9PROT</name>
<organism evidence="1 2">
    <name type="scientific">Candidatus Accumulibacter aalborgensis</name>
    <dbReference type="NCBI Taxonomy" id="1860102"/>
    <lineage>
        <taxon>Bacteria</taxon>
        <taxon>Pseudomonadati</taxon>
        <taxon>Pseudomonadota</taxon>
        <taxon>Betaproteobacteria</taxon>
        <taxon>Candidatus Accumulibacter</taxon>
    </lineage>
</organism>
<reference evidence="1 2" key="1">
    <citation type="submission" date="2016-06" db="EMBL/GenBank/DDBJ databases">
        <authorList>
            <person name="Kjaerup R.B."/>
            <person name="Dalgaard T.S."/>
            <person name="Juul-Madsen H.R."/>
        </authorList>
    </citation>
    <scope>NUCLEOTIDE SEQUENCE [LARGE SCALE GENOMIC DNA]</scope>
    <source>
        <strain evidence="1">3</strain>
    </source>
</reference>
<gene>
    <name evidence="1" type="ORF">ACCAA_990007</name>
</gene>
<dbReference type="Proteomes" id="UP000199169">
    <property type="component" value="Unassembled WGS sequence"/>
</dbReference>
<protein>
    <submittedName>
        <fullName evidence="1">Uncharacterized protein</fullName>
    </submittedName>
</protein>